<dbReference type="EC" id="2.8.4.3" evidence="9"/>
<evidence type="ECO:0000259" key="13">
    <source>
        <dbReference type="PROSITE" id="PS51449"/>
    </source>
</evidence>
<dbReference type="SFLD" id="SFLDG01082">
    <property type="entry name" value="B12-binding_domain_containing"/>
    <property type="match status" value="1"/>
</dbReference>
<dbReference type="PROSITE" id="PS51918">
    <property type="entry name" value="RADICAL_SAM"/>
    <property type="match status" value="1"/>
</dbReference>
<evidence type="ECO:0000256" key="3">
    <source>
        <dbReference type="ARBA" id="ARBA00022485"/>
    </source>
</evidence>
<dbReference type="PANTHER" id="PTHR43020">
    <property type="entry name" value="CDK5 REGULATORY SUBUNIT-ASSOCIATED PROTEIN 1"/>
    <property type="match status" value="1"/>
</dbReference>
<dbReference type="EMBL" id="MHCP01000030">
    <property type="protein sequence ID" value="OGY22997.1"/>
    <property type="molecule type" value="Genomic_DNA"/>
</dbReference>
<evidence type="ECO:0000313" key="16">
    <source>
        <dbReference type="Proteomes" id="UP000176631"/>
    </source>
</evidence>
<evidence type="ECO:0000256" key="1">
    <source>
        <dbReference type="ARBA" id="ARBA00001966"/>
    </source>
</evidence>
<accession>A0A1G1W6J9</accession>
<reference evidence="15 16" key="1">
    <citation type="journal article" date="2016" name="Nat. Commun.">
        <title>Thousands of microbial genomes shed light on interconnected biogeochemical processes in an aquifer system.</title>
        <authorList>
            <person name="Anantharaman K."/>
            <person name="Brown C.T."/>
            <person name="Hug L.A."/>
            <person name="Sharon I."/>
            <person name="Castelle C.J."/>
            <person name="Probst A.J."/>
            <person name="Thomas B.C."/>
            <person name="Singh A."/>
            <person name="Wilkins M.J."/>
            <person name="Karaoz U."/>
            <person name="Brodie E.L."/>
            <person name="Williams K.H."/>
            <person name="Hubbard S.S."/>
            <person name="Banfield J.F."/>
        </authorList>
    </citation>
    <scope>NUCLEOTIDE SEQUENCE [LARGE SCALE GENOMIC DNA]</scope>
</reference>
<dbReference type="GO" id="GO:0046872">
    <property type="term" value="F:metal ion binding"/>
    <property type="evidence" value="ECO:0007669"/>
    <property type="project" value="UniProtKB-KW"/>
</dbReference>
<keyword evidence="7" id="KW-0408">Iron</keyword>
<protein>
    <recommendedName>
        <fullName evidence="10">tRNA-2-methylthio-N(6)-dimethylallyladenosine synthase</fullName>
        <ecNumber evidence="9">2.8.4.3</ecNumber>
    </recommendedName>
    <alternativeName>
        <fullName evidence="12">(Dimethylallyl)adenosine tRNA methylthiotransferase MiaB</fullName>
    </alternativeName>
    <alternativeName>
        <fullName evidence="11">tRNA-i(6)A37 methylthiotransferase</fullName>
    </alternativeName>
</protein>
<evidence type="ECO:0000256" key="12">
    <source>
        <dbReference type="ARBA" id="ARBA00081141"/>
    </source>
</evidence>
<keyword evidence="6" id="KW-0479">Metal-binding</keyword>
<sequence>MKRLKYFIITFGCQQNKADSERLAPFLEKQGYFLASSIDKADCLVINTCMVRQHAEDKIYGLQKVVKLLKEKNPNFKLILTGCMVGAMVKDLTKKYYRKIKNRLPLVDQFLSIEEVGFDIPARRETKEHAWVVISNGCNNFCSYCVVPYTRGREISRPWTDIMAEIDCLVRAKIKNVTLLGQNVNSYGADFIKNNLEKRKYTLPDGKQVIPVMVKMSMGRKRIPTLFPVLLEEIAKKHFEKISFLSANPWDFSDELIDVIVANPNIDRYIHLPIQSGDNSVLKKMNRFYTVEEYKKLVTKIRSKIPNAKIGTDIIVGFPGETEKQFENTVQLAREIDWSVAYISMYSPRPFTASAKNLNDGISRKEKSRRLEILDDIINKLPRIKNP</sequence>
<evidence type="ECO:0000256" key="2">
    <source>
        <dbReference type="ARBA" id="ARBA00003234"/>
    </source>
</evidence>
<keyword evidence="5" id="KW-0949">S-adenosyl-L-methionine</keyword>
<evidence type="ECO:0000256" key="7">
    <source>
        <dbReference type="ARBA" id="ARBA00023004"/>
    </source>
</evidence>
<dbReference type="InterPro" id="IPR038135">
    <property type="entry name" value="Methylthiotransferase_N_sf"/>
</dbReference>
<feature type="domain" description="MTTase N-terminal" evidence="13">
    <location>
        <begin position="4"/>
        <end position="129"/>
    </location>
</feature>
<evidence type="ECO:0000256" key="11">
    <source>
        <dbReference type="ARBA" id="ARBA00080698"/>
    </source>
</evidence>
<dbReference type="InterPro" id="IPR006638">
    <property type="entry name" value="Elp3/MiaA/NifB-like_rSAM"/>
</dbReference>
<evidence type="ECO:0000259" key="14">
    <source>
        <dbReference type="PROSITE" id="PS51918"/>
    </source>
</evidence>
<dbReference type="PROSITE" id="PS01278">
    <property type="entry name" value="MTTASE_RADICAL"/>
    <property type="match status" value="1"/>
</dbReference>
<evidence type="ECO:0000256" key="4">
    <source>
        <dbReference type="ARBA" id="ARBA00022679"/>
    </source>
</evidence>
<keyword evidence="8" id="KW-0411">Iron-sulfur</keyword>
<name>A0A1G1W6J9_9BACT</name>
<dbReference type="NCBIfam" id="TIGR00089">
    <property type="entry name" value="MiaB/RimO family radical SAM methylthiotransferase"/>
    <property type="match status" value="1"/>
</dbReference>
<dbReference type="PROSITE" id="PS51449">
    <property type="entry name" value="MTTASE_N"/>
    <property type="match status" value="1"/>
</dbReference>
<dbReference type="InterPro" id="IPR005839">
    <property type="entry name" value="Methylthiotransferase"/>
</dbReference>
<proteinExistence type="predicted"/>
<dbReference type="InterPro" id="IPR058240">
    <property type="entry name" value="rSAM_sf"/>
</dbReference>
<dbReference type="Proteomes" id="UP000176631">
    <property type="component" value="Unassembled WGS sequence"/>
</dbReference>
<dbReference type="GO" id="GO:0035597">
    <property type="term" value="F:tRNA-2-methylthio-N(6)-dimethylallyladenosine(37) synthase activity"/>
    <property type="evidence" value="ECO:0007669"/>
    <property type="project" value="UniProtKB-EC"/>
</dbReference>
<dbReference type="SUPFAM" id="SSF102114">
    <property type="entry name" value="Radical SAM enzymes"/>
    <property type="match status" value="1"/>
</dbReference>
<evidence type="ECO:0000256" key="6">
    <source>
        <dbReference type="ARBA" id="ARBA00022723"/>
    </source>
</evidence>
<dbReference type="AlphaFoldDB" id="A0A1G1W6J9"/>
<feature type="domain" description="Radical SAM core" evidence="14">
    <location>
        <begin position="124"/>
        <end position="385"/>
    </location>
</feature>
<dbReference type="InterPro" id="IPR013848">
    <property type="entry name" value="Methylthiotransferase_N"/>
</dbReference>
<dbReference type="PANTHER" id="PTHR43020:SF2">
    <property type="entry name" value="MITOCHONDRIAL TRNA METHYLTHIOTRANSFERASE CDK5RAP1"/>
    <property type="match status" value="1"/>
</dbReference>
<comment type="cofactor">
    <cofactor evidence="1">
        <name>[4Fe-4S] cluster</name>
        <dbReference type="ChEBI" id="CHEBI:49883"/>
    </cofactor>
</comment>
<dbReference type="InterPro" id="IPR007197">
    <property type="entry name" value="rSAM"/>
</dbReference>
<dbReference type="Gene3D" id="3.40.50.12160">
    <property type="entry name" value="Methylthiotransferase, N-terminal domain"/>
    <property type="match status" value="1"/>
</dbReference>
<dbReference type="InterPro" id="IPR020612">
    <property type="entry name" value="Methylthiotransferase_CS"/>
</dbReference>
<dbReference type="Pfam" id="PF04055">
    <property type="entry name" value="Radical_SAM"/>
    <property type="match status" value="1"/>
</dbReference>
<evidence type="ECO:0000256" key="10">
    <source>
        <dbReference type="ARBA" id="ARBA00068570"/>
    </source>
</evidence>
<dbReference type="FunFam" id="3.40.50.12160:FF:000003">
    <property type="entry name" value="CDK5 regulatory subunit-associated protein 1"/>
    <property type="match status" value="1"/>
</dbReference>
<dbReference type="SMART" id="SM00729">
    <property type="entry name" value="Elp3"/>
    <property type="match status" value="1"/>
</dbReference>
<comment type="function">
    <text evidence="2">Catalyzes the methylthiolation of N6-(dimethylallyl)adenosine (i(6)A), leading to the formation of 2-methylthio-N6-(dimethylallyl)adenosine (ms(2)i(6)A) at position 37 in tRNAs that read codons beginning with uridine.</text>
</comment>
<dbReference type="GO" id="GO:0005829">
    <property type="term" value="C:cytosol"/>
    <property type="evidence" value="ECO:0007669"/>
    <property type="project" value="TreeGrafter"/>
</dbReference>
<dbReference type="STRING" id="1802593.A2172_03630"/>
<dbReference type="Gene3D" id="3.30.750.210">
    <property type="match status" value="1"/>
</dbReference>
<evidence type="ECO:0000256" key="8">
    <source>
        <dbReference type="ARBA" id="ARBA00023014"/>
    </source>
</evidence>
<evidence type="ECO:0000256" key="5">
    <source>
        <dbReference type="ARBA" id="ARBA00022691"/>
    </source>
</evidence>
<dbReference type="FunFam" id="3.80.30.20:FF:000001">
    <property type="entry name" value="tRNA-2-methylthio-N(6)-dimethylallyladenosine synthase 2"/>
    <property type="match status" value="1"/>
</dbReference>
<gene>
    <name evidence="15" type="ORF">A2172_03630</name>
</gene>
<comment type="caution">
    <text evidence="15">The sequence shown here is derived from an EMBL/GenBank/DDBJ whole genome shotgun (WGS) entry which is preliminary data.</text>
</comment>
<dbReference type="Gene3D" id="3.30.750.200">
    <property type="match status" value="1"/>
</dbReference>
<evidence type="ECO:0000256" key="9">
    <source>
        <dbReference type="ARBA" id="ARBA00033765"/>
    </source>
</evidence>
<dbReference type="GO" id="GO:0051539">
    <property type="term" value="F:4 iron, 4 sulfur cluster binding"/>
    <property type="evidence" value="ECO:0007669"/>
    <property type="project" value="UniProtKB-KW"/>
</dbReference>
<evidence type="ECO:0000313" key="15">
    <source>
        <dbReference type="EMBL" id="OGY22997.1"/>
    </source>
</evidence>
<keyword evidence="3" id="KW-0004">4Fe-4S</keyword>
<organism evidence="15 16">
    <name type="scientific">Candidatus Woykebacteria bacterium RBG_13_40_15</name>
    <dbReference type="NCBI Taxonomy" id="1802593"/>
    <lineage>
        <taxon>Bacteria</taxon>
        <taxon>Candidatus Woykeibacteriota</taxon>
    </lineage>
</organism>
<dbReference type="SFLD" id="SFLDS00029">
    <property type="entry name" value="Radical_SAM"/>
    <property type="match status" value="1"/>
</dbReference>
<dbReference type="Pfam" id="PF00919">
    <property type="entry name" value="UPF0004"/>
    <property type="match status" value="1"/>
</dbReference>
<keyword evidence="4" id="KW-0808">Transferase</keyword>